<keyword evidence="3 5" id="KW-0863">Zinc-finger</keyword>
<dbReference type="GO" id="GO:0032012">
    <property type="term" value="P:regulation of ARF protein signal transduction"/>
    <property type="evidence" value="ECO:0007669"/>
    <property type="project" value="TreeGrafter"/>
</dbReference>
<keyword evidence="2" id="KW-0479">Metal-binding</keyword>
<evidence type="ECO:0000256" key="6">
    <source>
        <dbReference type="SAM" id="MobiDB-lite"/>
    </source>
</evidence>
<feature type="region of interest" description="Disordered" evidence="6">
    <location>
        <begin position="129"/>
        <end position="186"/>
    </location>
</feature>
<dbReference type="GO" id="GO:0000139">
    <property type="term" value="C:Golgi membrane"/>
    <property type="evidence" value="ECO:0007669"/>
    <property type="project" value="TreeGrafter"/>
</dbReference>
<keyword evidence="9" id="KW-1185">Reference proteome</keyword>
<dbReference type="OrthoDB" id="983479at2759"/>
<feature type="domain" description="Arf-GAP" evidence="7">
    <location>
        <begin position="8"/>
        <end position="131"/>
    </location>
</feature>
<evidence type="ECO:0000313" key="9">
    <source>
        <dbReference type="Proteomes" id="UP000076738"/>
    </source>
</evidence>
<evidence type="ECO:0000259" key="7">
    <source>
        <dbReference type="PROSITE" id="PS50115"/>
    </source>
</evidence>
<evidence type="ECO:0000313" key="8">
    <source>
        <dbReference type="EMBL" id="KZO98125.1"/>
    </source>
</evidence>
<accession>A0A167NVH7</accession>
<dbReference type="PANTHER" id="PTHR46395">
    <property type="entry name" value="ADP-RIBOSYLATION FACTOR GTPASE-ACTIVATING PROTEIN 1"/>
    <property type="match status" value="1"/>
</dbReference>
<evidence type="ECO:0000256" key="1">
    <source>
        <dbReference type="ARBA" id="ARBA00022468"/>
    </source>
</evidence>
<dbReference type="FunFam" id="1.10.220.150:FF:000014">
    <property type="entry name" value="ADP-ribosylation factor GTPase-activating protein"/>
    <property type="match status" value="1"/>
</dbReference>
<feature type="compositionally biased region" description="Low complexity" evidence="6">
    <location>
        <begin position="393"/>
        <end position="409"/>
    </location>
</feature>
<dbReference type="PRINTS" id="PR00405">
    <property type="entry name" value="REVINTRACTNG"/>
</dbReference>
<dbReference type="GO" id="GO:0005096">
    <property type="term" value="F:GTPase activator activity"/>
    <property type="evidence" value="ECO:0007669"/>
    <property type="project" value="UniProtKB-KW"/>
</dbReference>
<dbReference type="SUPFAM" id="SSF57863">
    <property type="entry name" value="ArfGap/RecO-like zinc finger"/>
    <property type="match status" value="1"/>
</dbReference>
<name>A0A167NVH7_CALVF</name>
<reference evidence="8 9" key="1">
    <citation type="journal article" date="2016" name="Mol. Biol. Evol.">
        <title>Comparative Genomics of Early-Diverging Mushroom-Forming Fungi Provides Insights into the Origins of Lignocellulose Decay Capabilities.</title>
        <authorList>
            <person name="Nagy L.G."/>
            <person name="Riley R."/>
            <person name="Tritt A."/>
            <person name="Adam C."/>
            <person name="Daum C."/>
            <person name="Floudas D."/>
            <person name="Sun H."/>
            <person name="Yadav J.S."/>
            <person name="Pangilinan J."/>
            <person name="Larsson K.H."/>
            <person name="Matsuura K."/>
            <person name="Barry K."/>
            <person name="Labutti K."/>
            <person name="Kuo R."/>
            <person name="Ohm R.A."/>
            <person name="Bhattacharya S.S."/>
            <person name="Shirouzu T."/>
            <person name="Yoshinaga Y."/>
            <person name="Martin F.M."/>
            <person name="Grigoriev I.V."/>
            <person name="Hibbett D.S."/>
        </authorList>
    </citation>
    <scope>NUCLEOTIDE SEQUENCE [LARGE SCALE GENOMIC DNA]</scope>
    <source>
        <strain evidence="8 9">TUFC12733</strain>
    </source>
</reference>
<dbReference type="GO" id="GO:0030100">
    <property type="term" value="P:regulation of endocytosis"/>
    <property type="evidence" value="ECO:0007669"/>
    <property type="project" value="TreeGrafter"/>
</dbReference>
<dbReference type="Proteomes" id="UP000076738">
    <property type="component" value="Unassembled WGS sequence"/>
</dbReference>
<feature type="region of interest" description="Disordered" evidence="6">
    <location>
        <begin position="200"/>
        <end position="238"/>
    </location>
</feature>
<dbReference type="Gene3D" id="1.10.220.150">
    <property type="entry name" value="Arf GTPase activating protein"/>
    <property type="match status" value="1"/>
</dbReference>
<feature type="region of interest" description="Disordered" evidence="6">
    <location>
        <begin position="382"/>
        <end position="420"/>
    </location>
</feature>
<organism evidence="8 9">
    <name type="scientific">Calocera viscosa (strain TUFC12733)</name>
    <dbReference type="NCBI Taxonomy" id="1330018"/>
    <lineage>
        <taxon>Eukaryota</taxon>
        <taxon>Fungi</taxon>
        <taxon>Dikarya</taxon>
        <taxon>Basidiomycota</taxon>
        <taxon>Agaricomycotina</taxon>
        <taxon>Dacrymycetes</taxon>
        <taxon>Dacrymycetales</taxon>
        <taxon>Dacrymycetaceae</taxon>
        <taxon>Calocera</taxon>
    </lineage>
</organism>
<protein>
    <submittedName>
        <fullName evidence="8">ArfGap-domain-containing protein</fullName>
    </submittedName>
</protein>
<dbReference type="GO" id="GO:0008270">
    <property type="term" value="F:zinc ion binding"/>
    <property type="evidence" value="ECO:0007669"/>
    <property type="project" value="UniProtKB-KW"/>
</dbReference>
<dbReference type="PROSITE" id="PS50115">
    <property type="entry name" value="ARFGAP"/>
    <property type="match status" value="1"/>
</dbReference>
<dbReference type="InterPro" id="IPR001164">
    <property type="entry name" value="ArfGAP_dom"/>
</dbReference>
<proteinExistence type="predicted"/>
<dbReference type="SMART" id="SM00105">
    <property type="entry name" value="ArfGap"/>
    <property type="match status" value="1"/>
</dbReference>
<dbReference type="EMBL" id="KV417277">
    <property type="protein sequence ID" value="KZO98125.1"/>
    <property type="molecule type" value="Genomic_DNA"/>
</dbReference>
<keyword evidence="1" id="KW-0343">GTPase activation</keyword>
<dbReference type="PANTHER" id="PTHR46395:SF1">
    <property type="entry name" value="ADP-RIBOSYLATION FACTOR GTPASE-ACTIVATING PROTEIN 1"/>
    <property type="match status" value="1"/>
</dbReference>
<gene>
    <name evidence="8" type="ORF">CALVIDRAFT_512721</name>
</gene>
<dbReference type="Pfam" id="PF01412">
    <property type="entry name" value="ArfGap"/>
    <property type="match status" value="1"/>
</dbReference>
<dbReference type="AlphaFoldDB" id="A0A167NVH7"/>
<feature type="compositionally biased region" description="Low complexity" evidence="6">
    <location>
        <begin position="141"/>
        <end position="182"/>
    </location>
</feature>
<evidence type="ECO:0000256" key="3">
    <source>
        <dbReference type="ARBA" id="ARBA00022771"/>
    </source>
</evidence>
<evidence type="ECO:0000256" key="2">
    <source>
        <dbReference type="ARBA" id="ARBA00022723"/>
    </source>
</evidence>
<sequence>MAEAYAKQQLFDLMKKDEMGNKHCVDCGAPNPQWASVSFGVFICLSCAGVHRGLGVHISFVRSCTMDKWDEAGLKKMEMGGNKPFMDFLKSYSPADQGGFQDGMAIQEKYTCWAASQYREKLAATVEGRSWTASAPPPPSLIDDPPSRPDSAQGLRKARAGARGPAGVSSISRQSSNSPQPSLDQKNANENYFATLGQANASRPDHLPPSQGGKYTGFGSTPEPSASSGSQNPAFGLSSKAAPSITDFQQDPLKALGKGWSLFSSAVAGASKVVSDSIDPNLKANIATYASEAGRQAKDIGSIAGKNLQTVGKTANTWSRQQIGVDVGGHLTGFVDTVRTTVQGGRPTGGRSGYGTVGEQGWDDDCHEGSALYHDDLDDAHFFDTETHSAPQPGSSAVPAKGPAAPAKADNWEDDDWKEF</sequence>
<evidence type="ECO:0000256" key="4">
    <source>
        <dbReference type="ARBA" id="ARBA00022833"/>
    </source>
</evidence>
<evidence type="ECO:0000256" key="5">
    <source>
        <dbReference type="PROSITE-ProRule" id="PRU00288"/>
    </source>
</evidence>
<dbReference type="InterPro" id="IPR038508">
    <property type="entry name" value="ArfGAP_dom_sf"/>
</dbReference>
<dbReference type="STRING" id="1330018.A0A167NVH7"/>
<dbReference type="InterPro" id="IPR037278">
    <property type="entry name" value="ARFGAP/RecO"/>
</dbReference>
<dbReference type="CDD" id="cd08830">
    <property type="entry name" value="ArfGap_ArfGap1"/>
    <property type="match status" value="1"/>
</dbReference>
<feature type="compositionally biased region" description="Polar residues" evidence="6">
    <location>
        <begin position="218"/>
        <end position="233"/>
    </location>
</feature>
<keyword evidence="4" id="KW-0862">Zinc</keyword>